<reference evidence="7 8" key="1">
    <citation type="submission" date="2019-12" db="EMBL/GenBank/DDBJ databases">
        <title>Novel species isolated from a subtropical stream in China.</title>
        <authorList>
            <person name="Lu H."/>
        </authorList>
    </citation>
    <scope>NUCLEOTIDE SEQUENCE [LARGE SCALE GENOMIC DNA]</scope>
    <source>
        <strain evidence="7 8">CY42W</strain>
    </source>
</reference>
<comment type="caution">
    <text evidence="7">The sequence shown here is derived from an EMBL/GenBank/DDBJ whole genome shotgun (WGS) entry which is preliminary data.</text>
</comment>
<keyword evidence="4" id="KW-0804">Transcription</keyword>
<keyword evidence="8" id="KW-1185">Reference proteome</keyword>
<evidence type="ECO:0000313" key="7">
    <source>
        <dbReference type="EMBL" id="MYN29723.1"/>
    </source>
</evidence>
<feature type="domain" description="RNA polymerase sigma-70 region 2" evidence="5">
    <location>
        <begin position="4"/>
        <end position="70"/>
    </location>
</feature>
<evidence type="ECO:0000313" key="8">
    <source>
        <dbReference type="Proteomes" id="UP000642144"/>
    </source>
</evidence>
<evidence type="ECO:0000259" key="5">
    <source>
        <dbReference type="Pfam" id="PF04542"/>
    </source>
</evidence>
<evidence type="ECO:0000256" key="4">
    <source>
        <dbReference type="ARBA" id="ARBA00023163"/>
    </source>
</evidence>
<dbReference type="PANTHER" id="PTHR43133">
    <property type="entry name" value="RNA POLYMERASE ECF-TYPE SIGMA FACTO"/>
    <property type="match status" value="1"/>
</dbReference>
<dbReference type="SUPFAM" id="SSF88946">
    <property type="entry name" value="Sigma2 domain of RNA polymerase sigma factors"/>
    <property type="match status" value="1"/>
</dbReference>
<dbReference type="SUPFAM" id="SSF88659">
    <property type="entry name" value="Sigma3 and sigma4 domains of RNA polymerase sigma factors"/>
    <property type="match status" value="1"/>
</dbReference>
<dbReference type="InterPro" id="IPR036388">
    <property type="entry name" value="WH-like_DNA-bd_sf"/>
</dbReference>
<evidence type="ECO:0000256" key="1">
    <source>
        <dbReference type="ARBA" id="ARBA00010641"/>
    </source>
</evidence>
<name>A0ABW9W6W5_9BURK</name>
<gene>
    <name evidence="7" type="ORF">GTP69_25285</name>
</gene>
<dbReference type="InterPro" id="IPR014284">
    <property type="entry name" value="RNA_pol_sigma-70_dom"/>
</dbReference>
<keyword evidence="2" id="KW-0805">Transcription regulation</keyword>
<evidence type="ECO:0000259" key="6">
    <source>
        <dbReference type="Pfam" id="PF08281"/>
    </source>
</evidence>
<dbReference type="NCBIfam" id="TIGR02937">
    <property type="entry name" value="sigma70-ECF"/>
    <property type="match status" value="1"/>
</dbReference>
<dbReference type="InterPro" id="IPR013325">
    <property type="entry name" value="RNA_pol_sigma_r2"/>
</dbReference>
<evidence type="ECO:0000256" key="2">
    <source>
        <dbReference type="ARBA" id="ARBA00023015"/>
    </source>
</evidence>
<dbReference type="InterPro" id="IPR013324">
    <property type="entry name" value="RNA_pol_sigma_r3/r4-like"/>
</dbReference>
<keyword evidence="3" id="KW-0731">Sigma factor</keyword>
<proteinExistence type="inferred from homology"/>
<comment type="similarity">
    <text evidence="1">Belongs to the sigma-70 factor family. ECF subfamily.</text>
</comment>
<dbReference type="EMBL" id="WWCT01000025">
    <property type="protein sequence ID" value="MYN29723.1"/>
    <property type="molecule type" value="Genomic_DNA"/>
</dbReference>
<dbReference type="InterPro" id="IPR007627">
    <property type="entry name" value="RNA_pol_sigma70_r2"/>
</dbReference>
<dbReference type="InterPro" id="IPR013249">
    <property type="entry name" value="RNA_pol_sigma70_r4_t2"/>
</dbReference>
<dbReference type="PANTHER" id="PTHR43133:SF63">
    <property type="entry name" value="RNA POLYMERASE SIGMA FACTOR FECI-RELATED"/>
    <property type="match status" value="1"/>
</dbReference>
<protein>
    <submittedName>
        <fullName evidence="7">Sigma-70 family RNA polymerase sigma factor</fullName>
    </submittedName>
</protein>
<feature type="domain" description="RNA polymerase sigma factor 70 region 4 type 2" evidence="6">
    <location>
        <begin position="104"/>
        <end position="156"/>
    </location>
</feature>
<accession>A0ABW9W6W5</accession>
<dbReference type="Gene3D" id="1.10.10.10">
    <property type="entry name" value="Winged helix-like DNA-binding domain superfamily/Winged helix DNA-binding domain"/>
    <property type="match status" value="1"/>
</dbReference>
<evidence type="ECO:0000256" key="3">
    <source>
        <dbReference type="ARBA" id="ARBA00023082"/>
    </source>
</evidence>
<organism evidence="7 8">
    <name type="scientific">Duganella levis</name>
    <dbReference type="NCBI Taxonomy" id="2692169"/>
    <lineage>
        <taxon>Bacteria</taxon>
        <taxon>Pseudomonadati</taxon>
        <taxon>Pseudomonadota</taxon>
        <taxon>Betaproteobacteria</taxon>
        <taxon>Burkholderiales</taxon>
        <taxon>Oxalobacteraceae</taxon>
        <taxon>Telluria group</taxon>
        <taxon>Duganella</taxon>
    </lineage>
</organism>
<sequence length="168" mass="18656">MHVLYHSHYDWLRGWLRGKLGCAHEAADVAQDTFMRIIVSRDALFGVQQQPRAYLTTTAKHLLVDRARRKLLQDAYLAELALMAESLAGHPSPEDLMMALQALNQIAVALERVPAKAREAFLLHYLDDQPQAVVAESLGVSTRMVQKYLVQALMQCRASCAALAGMAA</sequence>
<dbReference type="Gene3D" id="1.10.1740.10">
    <property type="match status" value="1"/>
</dbReference>
<dbReference type="Pfam" id="PF08281">
    <property type="entry name" value="Sigma70_r4_2"/>
    <property type="match status" value="1"/>
</dbReference>
<dbReference type="Pfam" id="PF04542">
    <property type="entry name" value="Sigma70_r2"/>
    <property type="match status" value="1"/>
</dbReference>
<dbReference type="InterPro" id="IPR039425">
    <property type="entry name" value="RNA_pol_sigma-70-like"/>
</dbReference>
<dbReference type="Proteomes" id="UP000642144">
    <property type="component" value="Unassembled WGS sequence"/>
</dbReference>